<evidence type="ECO:0000313" key="2">
    <source>
        <dbReference type="EMBL" id="PWW79904.1"/>
    </source>
</evidence>
<feature type="region of interest" description="Disordered" evidence="1">
    <location>
        <begin position="100"/>
        <end position="119"/>
    </location>
</feature>
<proteinExistence type="predicted"/>
<feature type="compositionally biased region" description="Low complexity" evidence="1">
    <location>
        <begin position="266"/>
        <end position="293"/>
    </location>
</feature>
<feature type="region of interest" description="Disordered" evidence="1">
    <location>
        <begin position="124"/>
        <end position="169"/>
    </location>
</feature>
<feature type="compositionally biased region" description="Polar residues" evidence="1">
    <location>
        <begin position="148"/>
        <end position="161"/>
    </location>
</feature>
<feature type="region of interest" description="Disordered" evidence="1">
    <location>
        <begin position="265"/>
        <end position="297"/>
    </location>
</feature>
<name>A0A317T001_9PEZI</name>
<dbReference type="AlphaFoldDB" id="A0A317T001"/>
<feature type="region of interest" description="Disordered" evidence="1">
    <location>
        <begin position="190"/>
        <end position="223"/>
    </location>
</feature>
<feature type="compositionally biased region" description="Low complexity" evidence="1">
    <location>
        <begin position="104"/>
        <end position="114"/>
    </location>
</feature>
<comment type="caution">
    <text evidence="2">The sequence shown here is derived from an EMBL/GenBank/DDBJ whole genome shotgun (WGS) entry which is preliminary data.</text>
</comment>
<reference evidence="2 3" key="1">
    <citation type="submission" date="2018-03" db="EMBL/GenBank/DDBJ databases">
        <title>Genomes of Pezizomycetes fungi and the evolution of truffles.</title>
        <authorList>
            <person name="Murat C."/>
            <person name="Payen T."/>
            <person name="Noel B."/>
            <person name="Kuo A."/>
            <person name="Martin F.M."/>
        </authorList>
    </citation>
    <scope>NUCLEOTIDE SEQUENCE [LARGE SCALE GENOMIC DNA]</scope>
    <source>
        <strain evidence="2">091103-1</strain>
    </source>
</reference>
<gene>
    <name evidence="2" type="ORF">C7212DRAFT_341057</name>
</gene>
<dbReference type="Proteomes" id="UP000246991">
    <property type="component" value="Unassembled WGS sequence"/>
</dbReference>
<dbReference type="EMBL" id="PYWC01000005">
    <property type="protein sequence ID" value="PWW79904.1"/>
    <property type="molecule type" value="Genomic_DNA"/>
</dbReference>
<dbReference type="OrthoDB" id="5486585at2759"/>
<evidence type="ECO:0000313" key="3">
    <source>
        <dbReference type="Proteomes" id="UP000246991"/>
    </source>
</evidence>
<accession>A0A317T001</accession>
<feature type="compositionally biased region" description="Polar residues" evidence="1">
    <location>
        <begin position="62"/>
        <end position="80"/>
    </location>
</feature>
<keyword evidence="3" id="KW-1185">Reference proteome</keyword>
<sequence length="321" mass="34704">MPQYAVKKSSSLVPLRDQPRLMCKALGGLEADPAILIGITPAGAYAASSRSPNRVTFKSGDTVASSPVSDPKTGQYNNGSEKPWNRAGITSDLWSGNLNATSIAAPPAGAPPAGTQEPCSTRLRAATKEAEKASSDQQCSPPVANVDASYTSSQTKESYQPISFLGPRNFPKGPDGKERRWRQLQDNYPALSHLGTPTRSTIEREGHTGQLKPAPTFNGEWKPYPLTPEELALRDQRERQEKSRLALWNSGAFGKRAAALRRRTAALKLSTAQPPSAPATAAPSTPKAVAPAPTREEFRDQVANWRRSAEKLKAQLLDRLR</sequence>
<organism evidence="2 3">
    <name type="scientific">Tuber magnatum</name>
    <name type="common">white Piedmont truffle</name>
    <dbReference type="NCBI Taxonomy" id="42249"/>
    <lineage>
        <taxon>Eukaryota</taxon>
        <taxon>Fungi</taxon>
        <taxon>Dikarya</taxon>
        <taxon>Ascomycota</taxon>
        <taxon>Pezizomycotina</taxon>
        <taxon>Pezizomycetes</taxon>
        <taxon>Pezizales</taxon>
        <taxon>Tuberaceae</taxon>
        <taxon>Tuber</taxon>
    </lineage>
</organism>
<evidence type="ECO:0000256" key="1">
    <source>
        <dbReference type="SAM" id="MobiDB-lite"/>
    </source>
</evidence>
<feature type="region of interest" description="Disordered" evidence="1">
    <location>
        <begin position="52"/>
        <end position="91"/>
    </location>
</feature>
<protein>
    <submittedName>
        <fullName evidence="2">Uncharacterized protein</fullName>
    </submittedName>
</protein>